<protein>
    <recommendedName>
        <fullName evidence="4">Small secreted protein</fullName>
    </recommendedName>
</protein>
<feature type="chain" id="PRO_5041423532" description="Small secreted protein" evidence="1">
    <location>
        <begin position="26"/>
        <end position="156"/>
    </location>
</feature>
<evidence type="ECO:0000313" key="2">
    <source>
        <dbReference type="EMBL" id="KAK0732284.1"/>
    </source>
</evidence>
<dbReference type="EMBL" id="JAUKUA010000001">
    <property type="protein sequence ID" value="KAK0732284.1"/>
    <property type="molecule type" value="Genomic_DNA"/>
</dbReference>
<reference evidence="2" key="1">
    <citation type="submission" date="2023-06" db="EMBL/GenBank/DDBJ databases">
        <title>Genome-scale phylogeny and comparative genomics of the fungal order Sordariales.</title>
        <authorList>
            <consortium name="Lawrence Berkeley National Laboratory"/>
            <person name="Hensen N."/>
            <person name="Bonometti L."/>
            <person name="Westerberg I."/>
            <person name="Brannstrom I.O."/>
            <person name="Guillou S."/>
            <person name="Cros-Aarteil S."/>
            <person name="Calhoun S."/>
            <person name="Haridas S."/>
            <person name="Kuo A."/>
            <person name="Mondo S."/>
            <person name="Pangilinan J."/>
            <person name="Riley R."/>
            <person name="Labutti K."/>
            <person name="Andreopoulos B."/>
            <person name="Lipzen A."/>
            <person name="Chen C."/>
            <person name="Yanf M."/>
            <person name="Daum C."/>
            <person name="Ng V."/>
            <person name="Clum A."/>
            <person name="Steindorff A."/>
            <person name="Ohm R."/>
            <person name="Martin F."/>
            <person name="Silar P."/>
            <person name="Natvig D."/>
            <person name="Lalanne C."/>
            <person name="Gautier V."/>
            <person name="Ament-Velasquez S.L."/>
            <person name="Kruys A."/>
            <person name="Hutchinson M.I."/>
            <person name="Powell A.J."/>
            <person name="Barry K."/>
            <person name="Miller A.N."/>
            <person name="Grigoriev I.V."/>
            <person name="Debuchy R."/>
            <person name="Gladieux P."/>
            <person name="Thoren M.H."/>
            <person name="Johannesson H."/>
        </authorList>
    </citation>
    <scope>NUCLEOTIDE SEQUENCE</scope>
    <source>
        <strain evidence="2">SMH4607-1</strain>
    </source>
</reference>
<evidence type="ECO:0008006" key="4">
    <source>
        <dbReference type="Google" id="ProtNLM"/>
    </source>
</evidence>
<proteinExistence type="predicted"/>
<dbReference type="Proteomes" id="UP001172102">
    <property type="component" value="Unassembled WGS sequence"/>
</dbReference>
<sequence length="156" mass="17030">MKASTMVALMAAFAGALAFASPVSAARDGLAVREHNVSSVAITGFTAFCSTEPQHCQYSATLTFLPENRVSNASLYLWGQQSFPSSSGFWDTDDFQIFIHVNKVNQRYRILVSDVHDVDSGTVNFGYLSPAADWPTKDRVQSYIGPMDFVIPAIVP</sequence>
<accession>A0AA40BDL7</accession>
<organism evidence="2 3">
    <name type="scientific">Lasiosphaeris hirsuta</name>
    <dbReference type="NCBI Taxonomy" id="260670"/>
    <lineage>
        <taxon>Eukaryota</taxon>
        <taxon>Fungi</taxon>
        <taxon>Dikarya</taxon>
        <taxon>Ascomycota</taxon>
        <taxon>Pezizomycotina</taxon>
        <taxon>Sordariomycetes</taxon>
        <taxon>Sordariomycetidae</taxon>
        <taxon>Sordariales</taxon>
        <taxon>Lasiosphaeriaceae</taxon>
        <taxon>Lasiosphaeris</taxon>
    </lineage>
</organism>
<evidence type="ECO:0000313" key="3">
    <source>
        <dbReference type="Proteomes" id="UP001172102"/>
    </source>
</evidence>
<comment type="caution">
    <text evidence="2">The sequence shown here is derived from an EMBL/GenBank/DDBJ whole genome shotgun (WGS) entry which is preliminary data.</text>
</comment>
<evidence type="ECO:0000256" key="1">
    <source>
        <dbReference type="SAM" id="SignalP"/>
    </source>
</evidence>
<feature type="signal peptide" evidence="1">
    <location>
        <begin position="1"/>
        <end position="25"/>
    </location>
</feature>
<gene>
    <name evidence="2" type="ORF">B0H67DRAFT_549880</name>
</gene>
<dbReference type="AlphaFoldDB" id="A0AA40BDL7"/>
<keyword evidence="3" id="KW-1185">Reference proteome</keyword>
<keyword evidence="1" id="KW-0732">Signal</keyword>
<name>A0AA40BDL7_9PEZI</name>